<evidence type="ECO:0000313" key="1">
    <source>
        <dbReference type="EMBL" id="RFO96294.1"/>
    </source>
</evidence>
<dbReference type="RefSeq" id="WP_117178015.1">
    <property type="nucleotide sequence ID" value="NZ_QFZK01000008.1"/>
</dbReference>
<comment type="caution">
    <text evidence="1">The sequence shown here is derived from an EMBL/GenBank/DDBJ whole genome shotgun (WGS) entry which is preliminary data.</text>
</comment>
<dbReference type="AlphaFoldDB" id="A0A3E1RAA6"/>
<evidence type="ECO:0000313" key="2">
    <source>
        <dbReference type="Proteomes" id="UP000260665"/>
    </source>
</evidence>
<protein>
    <submittedName>
        <fullName evidence="1">Uncharacterized protein</fullName>
    </submittedName>
</protein>
<accession>A0A3E1RAA6</accession>
<dbReference type="Proteomes" id="UP000260665">
    <property type="component" value="Unassembled WGS sequence"/>
</dbReference>
<gene>
    <name evidence="1" type="ORF">DIC66_13355</name>
</gene>
<name>A0A3E1RAA6_9BURK</name>
<keyword evidence="2" id="KW-1185">Reference proteome</keyword>
<dbReference type="EMBL" id="QFZK01000008">
    <property type="protein sequence ID" value="RFO96294.1"/>
    <property type="molecule type" value="Genomic_DNA"/>
</dbReference>
<sequence length="130" mass="13474">MATSKSHSPSKTLASKLAQQKALAPDLLPKTRWCAAVVLAIAAGQGIEESIAQLKACMGSNWSPLAAFQYMSGKQALFCAECAAADEQAQLLLAQRIAAAVCQELGKANPSPSALQVLAARHAQLVQAAS</sequence>
<reference evidence="1 2" key="1">
    <citation type="submission" date="2018-05" db="EMBL/GenBank/DDBJ databases">
        <title>Rhodoferax soyangensis sp.nov., isolated from an oligotrophic freshwater lake.</title>
        <authorList>
            <person name="Park M."/>
        </authorList>
    </citation>
    <scope>NUCLEOTIDE SEQUENCE [LARGE SCALE GENOMIC DNA]</scope>
    <source>
        <strain evidence="1 2">IMCC26218</strain>
    </source>
</reference>
<organism evidence="1 2">
    <name type="scientific">Rhodoferax lacus</name>
    <dbReference type="NCBI Taxonomy" id="2184758"/>
    <lineage>
        <taxon>Bacteria</taxon>
        <taxon>Pseudomonadati</taxon>
        <taxon>Pseudomonadota</taxon>
        <taxon>Betaproteobacteria</taxon>
        <taxon>Burkholderiales</taxon>
        <taxon>Comamonadaceae</taxon>
        <taxon>Rhodoferax</taxon>
    </lineage>
</organism>
<proteinExistence type="predicted"/>
<dbReference type="OrthoDB" id="9992200at2"/>